<sequence length="58" mass="5925">MDETPGFQVGDSVVGVAGVRGTIADISTMSNGETVYGIVDTTGAVRYFTAAALKQVIS</sequence>
<accession>A0A7G9S348</accession>
<dbReference type="Proteomes" id="UP000515934">
    <property type="component" value="Chromosome"/>
</dbReference>
<name>A0A7G9S348_9MICO</name>
<dbReference type="RefSeq" id="WP_187554744.1">
    <property type="nucleotide sequence ID" value="NZ_CP060716.1"/>
</dbReference>
<dbReference type="AlphaFoldDB" id="A0A7G9S348"/>
<dbReference type="KEGG" id="ldn:H9L06_08270"/>
<organism evidence="1 2">
    <name type="scientific">Leucobacter denitrificans</name>
    <dbReference type="NCBI Taxonomy" id="683042"/>
    <lineage>
        <taxon>Bacteria</taxon>
        <taxon>Bacillati</taxon>
        <taxon>Actinomycetota</taxon>
        <taxon>Actinomycetes</taxon>
        <taxon>Micrococcales</taxon>
        <taxon>Microbacteriaceae</taxon>
        <taxon>Leucobacter</taxon>
    </lineage>
</organism>
<protein>
    <recommendedName>
        <fullName evidence="3">DUF4926 domain-containing protein</fullName>
    </recommendedName>
</protein>
<reference evidence="1 2" key="1">
    <citation type="submission" date="2020-08" db="EMBL/GenBank/DDBJ databases">
        <title>Genome sequence of Leucobacter denitrificans KACC 14055T.</title>
        <authorList>
            <person name="Hyun D.-W."/>
            <person name="Bae J.-W."/>
        </authorList>
    </citation>
    <scope>NUCLEOTIDE SEQUENCE [LARGE SCALE GENOMIC DNA]</scope>
    <source>
        <strain evidence="1 2">KACC 14055</strain>
    </source>
</reference>
<dbReference type="EMBL" id="CP060716">
    <property type="protein sequence ID" value="QNN62273.1"/>
    <property type="molecule type" value="Genomic_DNA"/>
</dbReference>
<evidence type="ECO:0008006" key="3">
    <source>
        <dbReference type="Google" id="ProtNLM"/>
    </source>
</evidence>
<evidence type="ECO:0000313" key="2">
    <source>
        <dbReference type="Proteomes" id="UP000515934"/>
    </source>
</evidence>
<keyword evidence="2" id="KW-1185">Reference proteome</keyword>
<proteinExistence type="predicted"/>
<evidence type="ECO:0000313" key="1">
    <source>
        <dbReference type="EMBL" id="QNN62273.1"/>
    </source>
</evidence>
<gene>
    <name evidence="1" type="ORF">H9L06_08270</name>
</gene>